<dbReference type="AlphaFoldDB" id="A0A2U0UK24"/>
<evidence type="ECO:0000313" key="2">
    <source>
        <dbReference type="EMBL" id="PVX57997.1"/>
    </source>
</evidence>
<evidence type="ECO:0000259" key="1">
    <source>
        <dbReference type="Pfam" id="PF09825"/>
    </source>
</evidence>
<dbReference type="Pfam" id="PF09825">
    <property type="entry name" value="BPL_N"/>
    <property type="match status" value="1"/>
</dbReference>
<dbReference type="GO" id="GO:0016874">
    <property type="term" value="F:ligase activity"/>
    <property type="evidence" value="ECO:0007669"/>
    <property type="project" value="UniProtKB-KW"/>
</dbReference>
<dbReference type="Proteomes" id="UP000245870">
    <property type="component" value="Unassembled WGS sequence"/>
</dbReference>
<gene>
    <name evidence="2" type="ORF">C7379_103121</name>
</gene>
<accession>A0A2U0UK24</accession>
<comment type="caution">
    <text evidence="2">The sequence shown here is derived from an EMBL/GenBank/DDBJ whole genome shotgun (WGS) entry which is preliminary data.</text>
</comment>
<dbReference type="InterPro" id="IPR029062">
    <property type="entry name" value="Class_I_gatase-like"/>
</dbReference>
<dbReference type="SUPFAM" id="SSF52317">
    <property type="entry name" value="Class I glutamine amidotransferase-like"/>
    <property type="match status" value="1"/>
</dbReference>
<proteinExistence type="predicted"/>
<feature type="domain" description="Biotin-protein ligase N-terminal" evidence="1">
    <location>
        <begin position="28"/>
        <end position="236"/>
    </location>
</feature>
<reference evidence="2 3" key="1">
    <citation type="submission" date="2018-05" db="EMBL/GenBank/DDBJ databases">
        <title>Genomic Encyclopedia of Type Strains, Phase IV (KMG-IV): sequencing the most valuable type-strain genomes for metagenomic binning, comparative biology and taxonomic classification.</title>
        <authorList>
            <person name="Goeker M."/>
        </authorList>
    </citation>
    <scope>NUCLEOTIDE SEQUENCE [LARGE SCALE GENOMIC DNA]</scope>
    <source>
        <strain evidence="2 3">DSM 100333</strain>
    </source>
</reference>
<sequence length="373" mass="41386">MKGWVLSIVLLAMPLIGSAVDLSSPIRVGVFRGHGGAETCIWEAVAAIRLDPEMTVRTVTTAQIAGGVLDSLDAIIVPGGGGSTQFLNLGTENQRRIKAFVAAGKGAVGICAGAYLFSDTPNYACMRINGAKAIDIEHDNRGHGIAKFSLTKVGRDLFPELAARTLSYVMYYEGPVFVKSDTSSIHYTTFAMMESDVHEEGDAPANMTNDKPFFIGNDYGRGRVFCSIAHPEATPGMMWMIPRIVRWTLRKPVKTYKSRVVNADIYNREYLMTKADLKRERLCYETFLYGSAGEKIAALDWLQERRSWDAKRWVQGLLFDGAPQVRVRAARFIAETDYLPFLPDMEAACSTESDVATKMEIERYLQSLRHCLP</sequence>
<organism evidence="2 3">
    <name type="scientific">Hallella colorans</name>
    <dbReference type="NCBI Taxonomy" id="1703337"/>
    <lineage>
        <taxon>Bacteria</taxon>
        <taxon>Pseudomonadati</taxon>
        <taxon>Bacteroidota</taxon>
        <taxon>Bacteroidia</taxon>
        <taxon>Bacteroidales</taxon>
        <taxon>Prevotellaceae</taxon>
        <taxon>Hallella</taxon>
    </lineage>
</organism>
<name>A0A2U0UK24_9BACT</name>
<dbReference type="Gene3D" id="3.40.50.880">
    <property type="match status" value="1"/>
</dbReference>
<keyword evidence="2" id="KW-0436">Ligase</keyword>
<evidence type="ECO:0000313" key="3">
    <source>
        <dbReference type="Proteomes" id="UP000245870"/>
    </source>
</evidence>
<protein>
    <submittedName>
        <fullName evidence="2">Biotin protein ligase-like protein</fullName>
    </submittedName>
</protein>
<dbReference type="PROSITE" id="PS51273">
    <property type="entry name" value="GATASE_TYPE_1"/>
    <property type="match status" value="1"/>
</dbReference>
<keyword evidence="3" id="KW-1185">Reference proteome</keyword>
<dbReference type="InterPro" id="IPR019197">
    <property type="entry name" value="Biotin-prot_ligase_N"/>
</dbReference>
<dbReference type="EMBL" id="QENY01000003">
    <property type="protein sequence ID" value="PVX57997.1"/>
    <property type="molecule type" value="Genomic_DNA"/>
</dbReference>